<dbReference type="VEuPathDB" id="AmoebaDB:FDP41_006589"/>
<dbReference type="EMBL" id="VFQX01000052">
    <property type="protein sequence ID" value="KAF0974557.1"/>
    <property type="molecule type" value="Genomic_DNA"/>
</dbReference>
<gene>
    <name evidence="1" type="ORF">FDP41_006589</name>
</gene>
<sequence>MTSPQIDSSSSYPSYSSDTIRNPTYSVIPRNEVMHIMSARSFEQAESSYTSLMLQRLKNACSSFARGETSKYVVPGKELLKAVWKQILLCFKARLESGQRATHFHDADIADILQYLSHAHWIYLQPSMREKLYIGFDFKKGLRALYYDAKVEEKKKAFDAYNNSDDDDFETNFLISNHVIRNLDCDLASDLLRYFVSVFTEEMSIVILGVDIEGNTLQLKELSLAKYIQQYETIKHILETIRDYYVFDLDEKYGSEIHMIECPKKDNLTDVSKLIACMNYYAMEDRQRTACKDIRLFFHQIKNVYIKCKLLEQVVTLSFSNERDLCEFLRDLFSDYINFRPRTNTLSDLMSDLNDIIAKKRIKKVTDATGMTLCCLYFVIASSHSNPNFKSLQLTPSQHEAAKEFAESDLKIEVTDELLAPEMVFLLQKFVTDEMQDE</sequence>
<dbReference type="AlphaFoldDB" id="A0A6A5BBT0"/>
<keyword evidence="2" id="KW-1185">Reference proteome</keyword>
<dbReference type="GeneID" id="68113807"/>
<dbReference type="Proteomes" id="UP000444721">
    <property type="component" value="Unassembled WGS sequence"/>
</dbReference>
<name>A0A6A5BBT0_NAEFO</name>
<dbReference type="RefSeq" id="XP_044559270.1">
    <property type="nucleotide sequence ID" value="XM_044710240.1"/>
</dbReference>
<dbReference type="OrthoDB" id="10335337at2759"/>
<evidence type="ECO:0000313" key="2">
    <source>
        <dbReference type="Proteomes" id="UP000444721"/>
    </source>
</evidence>
<dbReference type="VEuPathDB" id="AmoebaDB:NfTy_088820"/>
<organism evidence="1 2">
    <name type="scientific">Naegleria fowleri</name>
    <name type="common">Brain eating amoeba</name>
    <dbReference type="NCBI Taxonomy" id="5763"/>
    <lineage>
        <taxon>Eukaryota</taxon>
        <taxon>Discoba</taxon>
        <taxon>Heterolobosea</taxon>
        <taxon>Tetramitia</taxon>
        <taxon>Eutetramitia</taxon>
        <taxon>Vahlkampfiidae</taxon>
        <taxon>Naegleria</taxon>
    </lineage>
</organism>
<protein>
    <submittedName>
        <fullName evidence="1">Uncharacterized protein</fullName>
    </submittedName>
</protein>
<dbReference type="OMA" id="MHIMSAR"/>
<evidence type="ECO:0000313" key="1">
    <source>
        <dbReference type="EMBL" id="KAF0974557.1"/>
    </source>
</evidence>
<proteinExistence type="predicted"/>
<comment type="caution">
    <text evidence="1">The sequence shown here is derived from an EMBL/GenBank/DDBJ whole genome shotgun (WGS) entry which is preliminary data.</text>
</comment>
<reference evidence="1 2" key="1">
    <citation type="journal article" date="2019" name="Sci. Rep.">
        <title>Nanopore sequencing improves the draft genome of the human pathogenic amoeba Naegleria fowleri.</title>
        <authorList>
            <person name="Liechti N."/>
            <person name="Schurch N."/>
            <person name="Bruggmann R."/>
            <person name="Wittwer M."/>
        </authorList>
    </citation>
    <scope>NUCLEOTIDE SEQUENCE [LARGE SCALE GENOMIC DNA]</scope>
    <source>
        <strain evidence="1 2">ATCC 30894</strain>
    </source>
</reference>
<accession>A0A6A5BBT0</accession>